<gene>
    <name evidence="2" type="ORF">I8748_31780</name>
</gene>
<comment type="caution">
    <text evidence="2">The sequence shown here is derived from an EMBL/GenBank/DDBJ whole genome shotgun (WGS) entry which is preliminary data.</text>
</comment>
<dbReference type="Proteomes" id="UP000632766">
    <property type="component" value="Unassembled WGS sequence"/>
</dbReference>
<dbReference type="InterPro" id="IPR039022">
    <property type="entry name" value="KaiB-like"/>
</dbReference>
<dbReference type="Pfam" id="PF07689">
    <property type="entry name" value="KaiB"/>
    <property type="match status" value="1"/>
</dbReference>
<protein>
    <submittedName>
        <fullName evidence="2">Circadian clock KaiB family protein</fullName>
    </submittedName>
</protein>
<evidence type="ECO:0000313" key="2">
    <source>
        <dbReference type="EMBL" id="MBH8566681.1"/>
    </source>
</evidence>
<organism evidence="2 3">
    <name type="scientific">Amazonocrinis nigriterrae CENA67</name>
    <dbReference type="NCBI Taxonomy" id="2794033"/>
    <lineage>
        <taxon>Bacteria</taxon>
        <taxon>Bacillati</taxon>
        <taxon>Cyanobacteriota</taxon>
        <taxon>Cyanophyceae</taxon>
        <taxon>Nostocales</taxon>
        <taxon>Nostocaceae</taxon>
        <taxon>Amazonocrinis</taxon>
        <taxon>Amazonocrinis nigriterrae</taxon>
    </lineage>
</organism>
<dbReference type="Gene3D" id="3.40.30.10">
    <property type="entry name" value="Glutaredoxin"/>
    <property type="match status" value="1"/>
</dbReference>
<reference evidence="2 3" key="1">
    <citation type="journal article" date="2021" name="Int. J. Syst. Evol. Microbiol.">
        <title>Amazonocrinis nigriterrae gen. nov., sp. nov., Atlanticothrix silvestris gen. nov., sp. nov. and Dendronalium phyllosphericum gen. nov., sp. nov., nostocacean cyanobacteria from Brazilian environments.</title>
        <authorList>
            <person name="Alvarenga D.O."/>
            <person name="Andreote A.P.D."/>
            <person name="Branco L.H.Z."/>
            <person name="Delbaje E."/>
            <person name="Cruz R.B."/>
            <person name="Varani A.M."/>
            <person name="Fiore M.F."/>
        </authorList>
    </citation>
    <scope>NUCLEOTIDE SEQUENCE [LARGE SCALE GENOMIC DNA]</scope>
    <source>
        <strain evidence="2 3">CENA67</strain>
    </source>
</reference>
<dbReference type="PANTHER" id="PTHR41709:SF2">
    <property type="entry name" value="CIRCADIAN CLOCK PROTEIN KAIB2"/>
    <property type="match status" value="1"/>
</dbReference>
<evidence type="ECO:0000259" key="1">
    <source>
        <dbReference type="SMART" id="SM01248"/>
    </source>
</evidence>
<dbReference type="RefSeq" id="WP_198128420.1">
    <property type="nucleotide sequence ID" value="NZ_JAECZC010000102.1"/>
</dbReference>
<dbReference type="GO" id="GO:0048511">
    <property type="term" value="P:rhythmic process"/>
    <property type="evidence" value="ECO:0007669"/>
    <property type="project" value="InterPro"/>
</dbReference>
<feature type="domain" description="KaiB" evidence="1">
    <location>
        <begin position="37"/>
        <end position="118"/>
    </location>
</feature>
<accession>A0A8J7HVM8</accession>
<evidence type="ECO:0000313" key="3">
    <source>
        <dbReference type="Proteomes" id="UP000632766"/>
    </source>
</evidence>
<sequence>MNNSNQTNHSSDEVIIESTEDFEKALANIDVQKYVLRLYVAGNTLKSMRAIQMLKKICEKYLEGRYEMEIIDIYQQPETLERDHIFAVPTLIKELPPPLQKLIGDLTNVDKVIVALDIA</sequence>
<dbReference type="EMBL" id="JAECZC010000102">
    <property type="protein sequence ID" value="MBH8566681.1"/>
    <property type="molecule type" value="Genomic_DNA"/>
</dbReference>
<keyword evidence="3" id="KW-1185">Reference proteome</keyword>
<name>A0A8J7HVM8_9NOST</name>
<dbReference type="SMART" id="SM01248">
    <property type="entry name" value="KaiB"/>
    <property type="match status" value="1"/>
</dbReference>
<dbReference type="CDD" id="cd02978">
    <property type="entry name" value="KaiB_like"/>
    <property type="match status" value="1"/>
</dbReference>
<dbReference type="PANTHER" id="PTHR41709">
    <property type="entry name" value="KAIB-LIKE PROTEIN 1"/>
    <property type="match status" value="1"/>
</dbReference>
<dbReference type="InterPro" id="IPR011649">
    <property type="entry name" value="KaiB_domain"/>
</dbReference>
<proteinExistence type="predicted"/>
<dbReference type="SUPFAM" id="SSF52833">
    <property type="entry name" value="Thioredoxin-like"/>
    <property type="match status" value="1"/>
</dbReference>
<dbReference type="AlphaFoldDB" id="A0A8J7HVM8"/>
<dbReference type="InterPro" id="IPR036249">
    <property type="entry name" value="Thioredoxin-like_sf"/>
</dbReference>